<name>A0A098G1V8_9GAMM</name>
<dbReference type="STRING" id="1212491.LFA_1023"/>
<dbReference type="GO" id="GO:0006979">
    <property type="term" value="P:response to oxidative stress"/>
    <property type="evidence" value="ECO:0007669"/>
    <property type="project" value="TreeGrafter"/>
</dbReference>
<dbReference type="KEGG" id="lfa:LFA_1023"/>
<protein>
    <submittedName>
        <fullName evidence="4">2-oxoglutarate oxidoreductase subunit KorA</fullName>
        <ecNumber evidence="4">1.2.-.-</ecNumber>
    </submittedName>
</protein>
<dbReference type="Gene3D" id="3.40.50.920">
    <property type="match status" value="1"/>
</dbReference>
<dbReference type="GO" id="GO:0016903">
    <property type="term" value="F:oxidoreductase activity, acting on the aldehyde or oxo group of donors"/>
    <property type="evidence" value="ECO:0007669"/>
    <property type="project" value="InterPro"/>
</dbReference>
<dbReference type="EC" id="1.2.-.-" evidence="4"/>
<feature type="domain" description="Pyruvate/ketoisovalerate oxidoreductase catalytic" evidence="2">
    <location>
        <begin position="16"/>
        <end position="203"/>
    </location>
</feature>
<dbReference type="CDD" id="cd07034">
    <property type="entry name" value="TPP_PYR_PFOR_IOR-alpha_like"/>
    <property type="match status" value="1"/>
</dbReference>
<reference evidence="5" key="1">
    <citation type="submission" date="2014-09" db="EMBL/GenBank/DDBJ databases">
        <authorList>
            <person name="Gomez-Valero L."/>
        </authorList>
    </citation>
    <scope>NUCLEOTIDE SEQUENCE [LARGE SCALE GENOMIC DNA]</scope>
    <source>
        <strain evidence="5">ATCC700992</strain>
    </source>
</reference>
<dbReference type="InterPro" id="IPR002869">
    <property type="entry name" value="Pyrv_flavodox_OxRed_cen"/>
</dbReference>
<evidence type="ECO:0000313" key="4">
    <source>
        <dbReference type="EMBL" id="CEG56462.1"/>
    </source>
</evidence>
<evidence type="ECO:0000256" key="1">
    <source>
        <dbReference type="ARBA" id="ARBA00023002"/>
    </source>
</evidence>
<dbReference type="Pfam" id="PF01855">
    <property type="entry name" value="POR_N"/>
    <property type="match status" value="1"/>
</dbReference>
<dbReference type="NCBIfam" id="TIGR03710">
    <property type="entry name" value="OAFO_sf"/>
    <property type="match status" value="1"/>
</dbReference>
<dbReference type="InterPro" id="IPR022367">
    <property type="entry name" value="2-oxoacid/accept_OxRdtase_asu"/>
</dbReference>
<evidence type="ECO:0000313" key="5">
    <source>
        <dbReference type="Proteomes" id="UP000032430"/>
    </source>
</evidence>
<dbReference type="SUPFAM" id="SSF53323">
    <property type="entry name" value="Pyruvate-ferredoxin oxidoreductase, PFOR, domain III"/>
    <property type="match status" value="1"/>
</dbReference>
<keyword evidence="5" id="KW-1185">Reference proteome</keyword>
<dbReference type="AlphaFoldDB" id="A0A098G1V8"/>
<dbReference type="InterPro" id="IPR029061">
    <property type="entry name" value="THDP-binding"/>
</dbReference>
<organism evidence="4 5">
    <name type="scientific">Legionella fallonii LLAP-10</name>
    <dbReference type="NCBI Taxonomy" id="1212491"/>
    <lineage>
        <taxon>Bacteria</taxon>
        <taxon>Pseudomonadati</taxon>
        <taxon>Pseudomonadota</taxon>
        <taxon>Gammaproteobacteria</taxon>
        <taxon>Legionellales</taxon>
        <taxon>Legionellaceae</taxon>
        <taxon>Legionella</taxon>
    </lineage>
</organism>
<dbReference type="SUPFAM" id="SSF52518">
    <property type="entry name" value="Thiamin diphosphate-binding fold (THDP-binding)"/>
    <property type="match status" value="1"/>
</dbReference>
<dbReference type="InterPro" id="IPR009014">
    <property type="entry name" value="Transketo_C/PFOR_II"/>
</dbReference>
<dbReference type="EMBL" id="LN614827">
    <property type="protein sequence ID" value="CEG56462.1"/>
    <property type="molecule type" value="Genomic_DNA"/>
</dbReference>
<dbReference type="InterPro" id="IPR050722">
    <property type="entry name" value="Pyruvate:ferred/Flavod_OxRd"/>
</dbReference>
<dbReference type="PANTHER" id="PTHR32154">
    <property type="entry name" value="PYRUVATE-FLAVODOXIN OXIDOREDUCTASE-RELATED"/>
    <property type="match status" value="1"/>
</dbReference>
<gene>
    <name evidence="4" type="primary">korA</name>
    <name evidence="4" type="ORF">LFA_1023</name>
</gene>
<accession>A0A098G1V8</accession>
<feature type="domain" description="Pyruvate flavodoxin/ferredoxin oxidoreductase pyrimidine binding" evidence="3">
    <location>
        <begin position="254"/>
        <end position="454"/>
    </location>
</feature>
<dbReference type="InterPro" id="IPR002880">
    <property type="entry name" value="Pyrv_Fd/Flavodoxin_OxRdtase_N"/>
</dbReference>
<evidence type="ECO:0000259" key="2">
    <source>
        <dbReference type="Pfam" id="PF01558"/>
    </source>
</evidence>
<dbReference type="InterPro" id="IPR019752">
    <property type="entry name" value="Pyrv/ketoisovalerate_OxRed_cat"/>
</dbReference>
<dbReference type="Gene3D" id="3.40.50.970">
    <property type="match status" value="1"/>
</dbReference>
<keyword evidence="1 4" id="KW-0560">Oxidoreductase</keyword>
<dbReference type="OrthoDB" id="9794954at2"/>
<dbReference type="PANTHER" id="PTHR32154:SF20">
    <property type="entry name" value="2-OXOGLUTARATE OXIDOREDUCTASE SUBUNIT KORA"/>
    <property type="match status" value="1"/>
</dbReference>
<dbReference type="SUPFAM" id="SSF52922">
    <property type="entry name" value="TK C-terminal domain-like"/>
    <property type="match status" value="1"/>
</dbReference>
<sequence>MSTTDVIVIRITGDSGDGVQLVGEQLTISAALTGRDVRTLPDFPAEIRAPAGTVAGVSGFQLAMAEHAIFTAGESLDVLVALNPAALKNSLQHLNEGGLLIINEDSYQDKDWQKAGMERSFLDNCAEHYHVVALPLISQTLQAVESIELTKPQATKTKNFYVLGLVLWLFDLSTEACQQFIAKKFKNNEAVAKANELALLAGYNYAMTLELSRRDYMLGEANRQTGEYRQITGVEAVGLALATLSTHTRTPMLVSGYPITPASAILHECVRLSDFGVQLLQAEDEIAAICSCIGAAYGGRLALTCTSGPGLDLKSEGLGLAVVAELPLVLIDVQRAGASTGLPTKTSQSDLRQALYGRHGEAPLPVIAAQSPADCFNTVIEAFHLAIKYMTPVIVLLDSYLANAAEPWKIPEVESLSLPDIQYNRFPKPFQRDEFLTRSWNTPGTPGFIHQLGGLEKQGEEGRVSYDAENHQKMVDLRAQKVKGIAREYAKIVIEGNAKASVLVVGWGSTYGSLKSAVLQCLDDGLHVAYIHLRHLNPLPDDLAAIIKSYDTVLVAELNTGQLCQLIRSNYLVDARSISQCNGQPFGVTHLVNAIKMEADYEQHIQA</sequence>
<dbReference type="HOGENOM" id="CLU_017038_1_0_6"/>
<proteinExistence type="predicted"/>
<dbReference type="Proteomes" id="UP000032430">
    <property type="component" value="Chromosome I"/>
</dbReference>
<dbReference type="Gene3D" id="3.40.920.10">
    <property type="entry name" value="Pyruvate-ferredoxin oxidoreductase, PFOR, domain III"/>
    <property type="match status" value="1"/>
</dbReference>
<dbReference type="Pfam" id="PF01558">
    <property type="entry name" value="POR"/>
    <property type="match status" value="1"/>
</dbReference>
<dbReference type="RefSeq" id="WP_045095121.1">
    <property type="nucleotide sequence ID" value="NZ_LN614827.1"/>
</dbReference>
<evidence type="ECO:0000259" key="3">
    <source>
        <dbReference type="Pfam" id="PF01855"/>
    </source>
</evidence>